<keyword evidence="2" id="KW-1133">Transmembrane helix</keyword>
<dbReference type="InterPro" id="IPR007536">
    <property type="entry name" value="16SrRNA_methylTrfase_J"/>
</dbReference>
<evidence type="ECO:0000256" key="2">
    <source>
        <dbReference type="SAM" id="Phobius"/>
    </source>
</evidence>
<dbReference type="PANTHER" id="PTHR36112:SF1">
    <property type="entry name" value="RIBOSOMAL RNA SMALL SUBUNIT METHYLTRANSFERASE J"/>
    <property type="match status" value="1"/>
</dbReference>
<comment type="catalytic activity">
    <reaction evidence="1">
        <text>guanosine(1516) in 16S rRNA + S-adenosyl-L-methionine = N(2)-methylguanosine(1516) in 16S rRNA + S-adenosyl-L-homocysteine + H(+)</text>
        <dbReference type="Rhea" id="RHEA:43220"/>
        <dbReference type="Rhea" id="RHEA-COMP:10412"/>
        <dbReference type="Rhea" id="RHEA-COMP:10413"/>
        <dbReference type="ChEBI" id="CHEBI:15378"/>
        <dbReference type="ChEBI" id="CHEBI:57856"/>
        <dbReference type="ChEBI" id="CHEBI:59789"/>
        <dbReference type="ChEBI" id="CHEBI:74269"/>
        <dbReference type="ChEBI" id="CHEBI:74481"/>
        <dbReference type="EC" id="2.1.1.242"/>
    </reaction>
</comment>
<accession>A0ABS7MLK0</accession>
<keyword evidence="1 3" id="KW-0489">Methyltransferase</keyword>
<dbReference type="GO" id="GO:0008168">
    <property type="term" value="F:methyltransferase activity"/>
    <property type="evidence" value="ECO:0007669"/>
    <property type="project" value="UniProtKB-KW"/>
</dbReference>
<dbReference type="SUPFAM" id="SSF53335">
    <property type="entry name" value="S-adenosyl-L-methionine-dependent methyltransferases"/>
    <property type="match status" value="1"/>
</dbReference>
<evidence type="ECO:0000256" key="1">
    <source>
        <dbReference type="HAMAP-Rule" id="MF_01523"/>
    </source>
</evidence>
<dbReference type="HAMAP" id="MF_01523">
    <property type="entry name" value="16SrRNA_methyltr_J"/>
    <property type="match status" value="1"/>
</dbReference>
<reference evidence="3 4" key="1">
    <citation type="submission" date="2021-08" db="EMBL/GenBank/DDBJ databases">
        <title>Collinsella faecalis sp. nov. isolated from swine faeces.</title>
        <authorList>
            <person name="Oh B.S."/>
            <person name="Lee J.H."/>
        </authorList>
    </citation>
    <scope>NUCLEOTIDE SEQUENCE [LARGE SCALE GENOMIC DNA]</scope>
    <source>
        <strain evidence="3 4">AGMB00827</strain>
    </source>
</reference>
<proteinExistence type="inferred from homology"/>
<keyword evidence="1" id="KW-0698">rRNA processing</keyword>
<dbReference type="CDD" id="cd02440">
    <property type="entry name" value="AdoMet_MTases"/>
    <property type="match status" value="1"/>
</dbReference>
<feature type="transmembrane region" description="Helical" evidence="2">
    <location>
        <begin position="57"/>
        <end position="77"/>
    </location>
</feature>
<gene>
    <name evidence="1" type="primary">rsmJ</name>
    <name evidence="3" type="ORF">K6V98_07345</name>
</gene>
<comment type="subcellular location">
    <subcellularLocation>
        <location evidence="1">Cytoplasm</location>
    </subcellularLocation>
</comment>
<dbReference type="EMBL" id="JAIMFO010000008">
    <property type="protein sequence ID" value="MBY4798157.1"/>
    <property type="molecule type" value="Genomic_DNA"/>
</dbReference>
<evidence type="ECO:0000313" key="4">
    <source>
        <dbReference type="Proteomes" id="UP000700908"/>
    </source>
</evidence>
<keyword evidence="4" id="KW-1185">Reference proteome</keyword>
<keyword evidence="2" id="KW-0472">Membrane</keyword>
<keyword evidence="1" id="KW-0949">S-adenosyl-L-methionine</keyword>
<dbReference type="PANTHER" id="PTHR36112">
    <property type="entry name" value="RIBOSOMAL RNA SMALL SUBUNIT METHYLTRANSFERASE J"/>
    <property type="match status" value="1"/>
</dbReference>
<keyword evidence="2" id="KW-0812">Transmembrane</keyword>
<comment type="similarity">
    <text evidence="1">Belongs to the methyltransferase superfamily. RsmJ family.</text>
</comment>
<feature type="binding site" evidence="1">
    <location>
        <position position="189"/>
    </location>
    <ligand>
        <name>S-adenosyl-L-methionine</name>
        <dbReference type="ChEBI" id="CHEBI:59789"/>
    </ligand>
</feature>
<organism evidence="3 4">
    <name type="scientific">Collinsella ureilytica</name>
    <dbReference type="NCBI Taxonomy" id="2869515"/>
    <lineage>
        <taxon>Bacteria</taxon>
        <taxon>Bacillati</taxon>
        <taxon>Actinomycetota</taxon>
        <taxon>Coriobacteriia</taxon>
        <taxon>Coriobacteriales</taxon>
        <taxon>Coriobacteriaceae</taxon>
        <taxon>Collinsella</taxon>
    </lineage>
</organism>
<evidence type="ECO:0000313" key="3">
    <source>
        <dbReference type="EMBL" id="MBY4798157.1"/>
    </source>
</evidence>
<name>A0ABS7MLK0_9ACTN</name>
<protein>
    <recommendedName>
        <fullName evidence="1">Ribosomal RNA small subunit methyltransferase J</fullName>
        <ecNumber evidence="1">2.1.1.242</ecNumber>
    </recommendedName>
    <alternativeName>
        <fullName evidence="1">16S rRNA m2G1516 methyltransferase</fullName>
    </alternativeName>
    <alternativeName>
        <fullName evidence="1">rRNA (guanine-N(2)-)-methyltransferase</fullName>
    </alternativeName>
</protein>
<keyword evidence="1" id="KW-0808">Transferase</keyword>
<keyword evidence="1" id="KW-0963">Cytoplasm</keyword>
<sequence length="264" mass="28726">MEKLVEARDHSRAPVLYAEAELMDAAQALASRLQLPLANSASRPLDVLATQTRSDTLFLHLGAAGLSIMGSSMLLLPDFSLFKPRIRPDRLGRELVVRAVRIRGAETPVRVVDATAGLGEDAFLLAAAGFEVCMCEQNPIIAALLEDALRRAQQDLELAPIAARMRLIAGDAREILLQLDAAPDVVYLDPMFPERKKRSAVKKKLQLLQQLEEPCDVAAELLDAAIGAHPRKIVIKRPAKGPHLGQLKPAYSVAGKAIRFDVIP</sequence>
<dbReference type="RefSeq" id="WP_222199879.1">
    <property type="nucleotide sequence ID" value="NZ_JAIMFO010000008.1"/>
</dbReference>
<comment type="caution">
    <text evidence="3">The sequence shown here is derived from an EMBL/GenBank/DDBJ whole genome shotgun (WGS) entry which is preliminary data.</text>
</comment>
<dbReference type="Proteomes" id="UP000700908">
    <property type="component" value="Unassembled WGS sequence"/>
</dbReference>
<comment type="caution">
    <text evidence="1">Lacks conserved residue(s) required for the propagation of feature annotation.</text>
</comment>
<dbReference type="Pfam" id="PF04445">
    <property type="entry name" value="SAM_MT"/>
    <property type="match status" value="1"/>
</dbReference>
<comment type="function">
    <text evidence="1">Specifically methylates the guanosine in position 1516 of 16S rRNA.</text>
</comment>
<dbReference type="GO" id="GO:0032259">
    <property type="term" value="P:methylation"/>
    <property type="evidence" value="ECO:0007669"/>
    <property type="project" value="UniProtKB-KW"/>
</dbReference>
<dbReference type="InterPro" id="IPR029063">
    <property type="entry name" value="SAM-dependent_MTases_sf"/>
</dbReference>
<dbReference type="Gene3D" id="3.40.50.150">
    <property type="entry name" value="Vaccinia Virus protein VP39"/>
    <property type="match status" value="1"/>
</dbReference>
<dbReference type="EC" id="2.1.1.242" evidence="1"/>